<dbReference type="Proteomes" id="UP001221558">
    <property type="component" value="Chromosome"/>
</dbReference>
<proteinExistence type="predicted"/>
<reference evidence="1 2" key="1">
    <citation type="submission" date="2023-02" db="EMBL/GenBank/DDBJ databases">
        <title>Genome sequence of Sphingobacterium sp. KACC 22765.</title>
        <authorList>
            <person name="Kim S."/>
            <person name="Heo J."/>
            <person name="Kwon S.-W."/>
        </authorList>
    </citation>
    <scope>NUCLEOTIDE SEQUENCE [LARGE SCALE GENOMIC DNA]</scope>
    <source>
        <strain evidence="1 2">KACC 22765</strain>
    </source>
</reference>
<dbReference type="Gene3D" id="3.30.420.260">
    <property type="match status" value="1"/>
</dbReference>
<dbReference type="EMBL" id="CP117880">
    <property type="protein sequence ID" value="WDF70668.1"/>
    <property type="molecule type" value="Genomic_DNA"/>
</dbReference>
<dbReference type="RefSeq" id="WP_274269372.1">
    <property type="nucleotide sequence ID" value="NZ_CP117880.1"/>
</dbReference>
<dbReference type="InterPro" id="IPR024213">
    <property type="entry name" value="DUF3822"/>
</dbReference>
<dbReference type="Gene3D" id="3.30.420.250">
    <property type="match status" value="1"/>
</dbReference>
<gene>
    <name evidence="1" type="ORF">PQ465_09895</name>
</gene>
<accession>A0ABY7WM58</accession>
<organism evidence="1 2">
    <name type="scientific">Sphingobacterium oryzagri</name>
    <dbReference type="NCBI Taxonomy" id="3025669"/>
    <lineage>
        <taxon>Bacteria</taxon>
        <taxon>Pseudomonadati</taxon>
        <taxon>Bacteroidota</taxon>
        <taxon>Sphingobacteriia</taxon>
        <taxon>Sphingobacteriales</taxon>
        <taxon>Sphingobacteriaceae</taxon>
        <taxon>Sphingobacterium</taxon>
    </lineage>
</organism>
<name>A0ABY7WM58_9SPHI</name>
<protein>
    <submittedName>
        <fullName evidence="1">DUF3822 family protein</fullName>
    </submittedName>
</protein>
<dbReference type="CDD" id="cd24013">
    <property type="entry name" value="ASKHA_ATPase_BT3980-like"/>
    <property type="match status" value="1"/>
</dbReference>
<evidence type="ECO:0000313" key="2">
    <source>
        <dbReference type="Proteomes" id="UP001221558"/>
    </source>
</evidence>
<dbReference type="Pfam" id="PF12864">
    <property type="entry name" value="DUF3822"/>
    <property type="match status" value="1"/>
</dbReference>
<evidence type="ECO:0000313" key="1">
    <source>
        <dbReference type="EMBL" id="WDF70668.1"/>
    </source>
</evidence>
<keyword evidence="2" id="KW-1185">Reference proteome</keyword>
<sequence length="265" mass="30147">MKYTSNNFHLHYIPQYRLLIQSDFLEDTLLVLDESNEIQALYSYPSNNPDTEAAKLLGLPFQDVTISLPLQSLVFVPTEVYNSRDIEHYQDFMIDENKTRTQTFHIEQLGITALYQYDLLLRNRWATLFPAARLLSDSQVMLSSLATDLPAQGTILGLHVKDKQVELFVFSAGTLQLYNIFDIETQDDLQYFILHACNTLDIAARFDKVILSGIDSTHNFAHVAGQYTDLAEFFTPKTTVHTADETVEAKISSFNLLADYPTCVS</sequence>